<feature type="domain" description="N-acetyltransferase" evidence="3">
    <location>
        <begin position="2"/>
        <end position="155"/>
    </location>
</feature>
<evidence type="ECO:0000256" key="1">
    <source>
        <dbReference type="ARBA" id="ARBA00022679"/>
    </source>
</evidence>
<dbReference type="InterPro" id="IPR016181">
    <property type="entry name" value="Acyl_CoA_acyltransferase"/>
</dbReference>
<dbReference type="Gene3D" id="3.40.630.30">
    <property type="match status" value="1"/>
</dbReference>
<sequence length="161" mass="17177">MLELRPVPYDHPDAQELTERAQAYYVELYGGRDEDPMAPSEFAAPQGGFVVGYVDGAPLAMGGWTVTADGSGARVAKIRRMFVAPAARRKGLAAAVLARLESEAARAGVTSMILATGRPQRAALAFYRRHGYADIPAFGYYAGTDQVVCLGKTLPSPQPTS</sequence>
<keyword evidence="5" id="KW-1185">Reference proteome</keyword>
<dbReference type="RefSeq" id="WP_344813671.1">
    <property type="nucleotide sequence ID" value="NZ_BAAAYX010000014.1"/>
</dbReference>
<dbReference type="SUPFAM" id="SSF55729">
    <property type="entry name" value="Acyl-CoA N-acyltransferases (Nat)"/>
    <property type="match status" value="1"/>
</dbReference>
<protein>
    <submittedName>
        <fullName evidence="4">GNAT family N-acetyltransferase</fullName>
    </submittedName>
</protein>
<keyword evidence="1" id="KW-0808">Transferase</keyword>
<gene>
    <name evidence="4" type="ORF">GCM10022204_34280</name>
</gene>
<dbReference type="PANTHER" id="PTHR43877">
    <property type="entry name" value="AMINOALKYLPHOSPHONATE N-ACETYLTRANSFERASE-RELATED-RELATED"/>
    <property type="match status" value="1"/>
</dbReference>
<dbReference type="InterPro" id="IPR050832">
    <property type="entry name" value="Bact_Acetyltransf"/>
</dbReference>
<dbReference type="CDD" id="cd04301">
    <property type="entry name" value="NAT_SF"/>
    <property type="match status" value="1"/>
</dbReference>
<accession>A0ABP7E2E6</accession>
<comment type="caution">
    <text evidence="4">The sequence shown here is derived from an EMBL/GenBank/DDBJ whole genome shotgun (WGS) entry which is preliminary data.</text>
</comment>
<dbReference type="Proteomes" id="UP001500051">
    <property type="component" value="Unassembled WGS sequence"/>
</dbReference>
<evidence type="ECO:0000259" key="3">
    <source>
        <dbReference type="PROSITE" id="PS51186"/>
    </source>
</evidence>
<keyword evidence="2" id="KW-0012">Acyltransferase</keyword>
<evidence type="ECO:0000256" key="2">
    <source>
        <dbReference type="ARBA" id="ARBA00023315"/>
    </source>
</evidence>
<dbReference type="EMBL" id="BAAAYX010000014">
    <property type="protein sequence ID" value="GAA3712508.1"/>
    <property type="molecule type" value="Genomic_DNA"/>
</dbReference>
<organism evidence="4 5">
    <name type="scientific">Microlunatus aurantiacus</name>
    <dbReference type="NCBI Taxonomy" id="446786"/>
    <lineage>
        <taxon>Bacteria</taxon>
        <taxon>Bacillati</taxon>
        <taxon>Actinomycetota</taxon>
        <taxon>Actinomycetes</taxon>
        <taxon>Propionibacteriales</taxon>
        <taxon>Propionibacteriaceae</taxon>
        <taxon>Microlunatus</taxon>
    </lineage>
</organism>
<evidence type="ECO:0000313" key="4">
    <source>
        <dbReference type="EMBL" id="GAA3712508.1"/>
    </source>
</evidence>
<dbReference type="InterPro" id="IPR000182">
    <property type="entry name" value="GNAT_dom"/>
</dbReference>
<reference evidence="5" key="1">
    <citation type="journal article" date="2019" name="Int. J. Syst. Evol. Microbiol.">
        <title>The Global Catalogue of Microorganisms (GCM) 10K type strain sequencing project: providing services to taxonomists for standard genome sequencing and annotation.</title>
        <authorList>
            <consortium name="The Broad Institute Genomics Platform"/>
            <consortium name="The Broad Institute Genome Sequencing Center for Infectious Disease"/>
            <person name="Wu L."/>
            <person name="Ma J."/>
        </authorList>
    </citation>
    <scope>NUCLEOTIDE SEQUENCE [LARGE SCALE GENOMIC DNA]</scope>
    <source>
        <strain evidence="5">JCM 16548</strain>
    </source>
</reference>
<name>A0ABP7E2E6_9ACTN</name>
<proteinExistence type="predicted"/>
<evidence type="ECO:0000313" key="5">
    <source>
        <dbReference type="Proteomes" id="UP001500051"/>
    </source>
</evidence>
<dbReference type="PANTHER" id="PTHR43877:SF2">
    <property type="entry name" value="AMINOALKYLPHOSPHONATE N-ACETYLTRANSFERASE-RELATED"/>
    <property type="match status" value="1"/>
</dbReference>
<dbReference type="PROSITE" id="PS51186">
    <property type="entry name" value="GNAT"/>
    <property type="match status" value="1"/>
</dbReference>
<dbReference type="Pfam" id="PF00583">
    <property type="entry name" value="Acetyltransf_1"/>
    <property type="match status" value="1"/>
</dbReference>